<sequence>MRRPAAVLIQAVRNIIGAKLVAYLGSAKETRAARQWTDGVREPSAEPMSRLSDSHHVAVLLAEQDTGTVVQAWFQGMNPELDDVAPASLMRKSPLDEAGPAVLAAPPNFKATSDC</sequence>
<gene>
    <name evidence="1" type="ORF">CVV68_01450</name>
</gene>
<protein>
    <submittedName>
        <fullName evidence="1">Uncharacterized protein</fullName>
    </submittedName>
</protein>
<evidence type="ECO:0000313" key="2">
    <source>
        <dbReference type="Proteomes" id="UP000247832"/>
    </source>
</evidence>
<dbReference type="Proteomes" id="UP000247832">
    <property type="component" value="Unassembled WGS sequence"/>
</dbReference>
<proteinExistence type="predicted"/>
<comment type="caution">
    <text evidence="1">The sequence shown here is derived from an EMBL/GenBank/DDBJ whole genome shotgun (WGS) entry which is preliminary data.</text>
</comment>
<keyword evidence="2" id="KW-1185">Reference proteome</keyword>
<evidence type="ECO:0000313" key="1">
    <source>
        <dbReference type="EMBL" id="PYI69800.1"/>
    </source>
</evidence>
<name>A0A2V5LP73_9MICC</name>
<reference evidence="1 2" key="1">
    <citation type="submission" date="2018-05" db="EMBL/GenBank/DDBJ databases">
        <title>Genetic diversity of glacier-inhabiting Cryobacterium bacteria in China and description of Cryobacterium mengkeensis sp. nov. and Arthrobacter glacialis sp. nov.</title>
        <authorList>
            <person name="Liu Q."/>
            <person name="Xin Y.-H."/>
        </authorList>
    </citation>
    <scope>NUCLEOTIDE SEQUENCE [LARGE SCALE GENOMIC DNA]</scope>
    <source>
        <strain evidence="1 2">LI2</strain>
    </source>
</reference>
<accession>A0A2V5LP73</accession>
<dbReference type="AlphaFoldDB" id="A0A2V5LP73"/>
<dbReference type="EMBL" id="QJVD01000001">
    <property type="protein sequence ID" value="PYI69800.1"/>
    <property type="molecule type" value="Genomic_DNA"/>
</dbReference>
<dbReference type="OrthoDB" id="4748714at2"/>
<organism evidence="1 2">
    <name type="scientific">Arthrobacter livingstonensis</name>
    <dbReference type="NCBI Taxonomy" id="670078"/>
    <lineage>
        <taxon>Bacteria</taxon>
        <taxon>Bacillati</taxon>
        <taxon>Actinomycetota</taxon>
        <taxon>Actinomycetes</taxon>
        <taxon>Micrococcales</taxon>
        <taxon>Micrococcaceae</taxon>
        <taxon>Arthrobacter</taxon>
    </lineage>
</organism>